<dbReference type="Proteomes" id="UP000252015">
    <property type="component" value="Unassembled WGS sequence"/>
</dbReference>
<evidence type="ECO:0000256" key="1">
    <source>
        <dbReference type="SAM" id="Coils"/>
    </source>
</evidence>
<keyword evidence="1" id="KW-0175">Coiled coil</keyword>
<evidence type="ECO:0000313" key="2">
    <source>
        <dbReference type="EMBL" id="SRX95429.1"/>
    </source>
</evidence>
<feature type="coiled-coil region" evidence="1">
    <location>
        <begin position="93"/>
        <end position="120"/>
    </location>
</feature>
<keyword evidence="3" id="KW-1185">Reference proteome</keyword>
<accession>A0A375Z2S3</accession>
<reference evidence="2 3" key="1">
    <citation type="submission" date="2018-05" db="EMBL/GenBank/DDBJ databases">
        <authorList>
            <consortium name="IHU Genomes"/>
        </authorList>
    </citation>
    <scope>NUCLEOTIDE SEQUENCE [LARGE SCALE GENOMIC DNA]</scope>
    <source>
        <strain evidence="2 3">P7336</strain>
    </source>
</reference>
<dbReference type="EMBL" id="UEGW01000001">
    <property type="protein sequence ID" value="SRX95429.1"/>
    <property type="molecule type" value="Genomic_DNA"/>
</dbReference>
<sequence>MYRAVRDLEDGIDRLPEAQVWEGQAHEAAAAMFGRATNQTSEFTTGVGAVGAALSNGDATIGAARYRLLRTADDIDEGELHVTDQWVVLIKPARMSAQHAAELQQQAEQQQAEINRLLLALGDADDGTAANVQAAAKKLGFTLPGPSDMGALFPQSPSRPADEVPNPRTMQGLIEQGKVRGEDMAMTVRESSKKTTEDDQHVTTLIMQDGSKHVIRTWGSLAPAAGDDYYDSSGKLVSSTFSQTNPLTGVKRTVIDWADGTNFTATENPDGTRNAAFTLPDGRHGVLPPNNPFFTGAAPTVLGGALTGLDAHVGRGGGIPGLTPTSVENVGKAARYAGPAVGIAATIYNVGAATSAREACVAGVSGVFGVAGDYAGGVVGAGIGGALPGVDVVTGPGGAIAGAYFGGKFLGSIGQKVGQAFCPG</sequence>
<name>A0A375Z2S3_MYCSH</name>
<protein>
    <submittedName>
        <fullName evidence="2">Uncharacterized protein</fullName>
    </submittedName>
</protein>
<dbReference type="STRING" id="29313.BHQ16_14970"/>
<organism evidence="2 3">
    <name type="scientific">Mycobacterium shimoidei</name>
    <dbReference type="NCBI Taxonomy" id="29313"/>
    <lineage>
        <taxon>Bacteria</taxon>
        <taxon>Bacillati</taxon>
        <taxon>Actinomycetota</taxon>
        <taxon>Actinomycetes</taxon>
        <taxon>Mycobacteriales</taxon>
        <taxon>Mycobacteriaceae</taxon>
        <taxon>Mycobacterium</taxon>
    </lineage>
</organism>
<evidence type="ECO:0000313" key="3">
    <source>
        <dbReference type="Proteomes" id="UP000252015"/>
    </source>
</evidence>
<gene>
    <name evidence="2" type="ORF">MSP7336_03698</name>
</gene>
<dbReference type="AlphaFoldDB" id="A0A375Z2S3"/>
<proteinExistence type="predicted"/>